<evidence type="ECO:0000256" key="1">
    <source>
        <dbReference type="SAM" id="Phobius"/>
    </source>
</evidence>
<feature type="transmembrane region" description="Helical" evidence="1">
    <location>
        <begin position="156"/>
        <end position="177"/>
    </location>
</feature>
<dbReference type="EMBL" id="JAPEVA010000057">
    <property type="protein sequence ID" value="KAJ4402826.1"/>
    <property type="molecule type" value="Genomic_DNA"/>
</dbReference>
<feature type="transmembrane region" description="Helical" evidence="1">
    <location>
        <begin position="214"/>
        <end position="234"/>
    </location>
</feature>
<keyword evidence="1" id="KW-0812">Transmembrane</keyword>
<dbReference type="Proteomes" id="UP001140510">
    <property type="component" value="Unassembled WGS sequence"/>
</dbReference>
<dbReference type="OrthoDB" id="2126185at2759"/>
<keyword evidence="1" id="KW-0472">Membrane</keyword>
<feature type="transmembrane region" description="Helical" evidence="1">
    <location>
        <begin position="60"/>
        <end position="82"/>
    </location>
</feature>
<feature type="transmembrane region" description="Helical" evidence="1">
    <location>
        <begin position="246"/>
        <end position="263"/>
    </location>
</feature>
<feature type="transmembrane region" description="Helical" evidence="1">
    <location>
        <begin position="323"/>
        <end position="344"/>
    </location>
</feature>
<comment type="caution">
    <text evidence="2">The sequence shown here is derived from an EMBL/GenBank/DDBJ whole genome shotgun (WGS) entry which is preliminary data.</text>
</comment>
<reference evidence="2" key="1">
    <citation type="submission" date="2022-10" db="EMBL/GenBank/DDBJ databases">
        <title>Tapping the CABI collections for fungal endophytes: first genome assemblies for Collariella, Neodidymelliopsis, Ascochyta clinopodiicola, Didymella pomorum, Didymosphaeria variabile, Neocosmospora piperis and Neocucurbitaria cava.</title>
        <authorList>
            <person name="Hill R."/>
        </authorList>
    </citation>
    <scope>NUCLEOTIDE SEQUENCE</scope>
    <source>
        <strain evidence="2">IMI 355091</strain>
    </source>
</reference>
<keyword evidence="1" id="KW-1133">Transmembrane helix</keyword>
<gene>
    <name evidence="2" type="ORF">N0V91_006898</name>
</gene>
<protein>
    <submittedName>
        <fullName evidence="2">Uncharacterized protein</fullName>
    </submittedName>
</protein>
<sequence>MDNSDVLQGDVSNARPYGIFVSYMSTCLALSVFIIVKLFDKTEKLHAANPSRLPPRKHALLFAVLAAASLLSTWSFMFRYFLWSYDNWLTVRSQHYLDHSVKHWGLWLKETSLFREAWESVIIGHNRYWWSHQIFYFASALGLHSEWKGVRRGVNYTWAFMLLGQIVAISFATNLYFLTVLLSPPQQQPATTRSKESASDESEVAARPWYRRWFGPWIIDFLTVTNTCTAASLLGKEKYQNGAPGFMQLLLLPHIVLMVLPTLRAILPARFFSSGATKTADKIYGFLWLTNSYFLGDLLWTTYKAYRARTLGDIGSALLEHPAVSSVGFDVIFCWISWICWWQTQEDPMPDLWE</sequence>
<accession>A0A9W8ZA18</accession>
<keyword evidence="3" id="KW-1185">Reference proteome</keyword>
<organism evidence="2 3">
    <name type="scientific">Didymella pomorum</name>
    <dbReference type="NCBI Taxonomy" id="749634"/>
    <lineage>
        <taxon>Eukaryota</taxon>
        <taxon>Fungi</taxon>
        <taxon>Dikarya</taxon>
        <taxon>Ascomycota</taxon>
        <taxon>Pezizomycotina</taxon>
        <taxon>Dothideomycetes</taxon>
        <taxon>Pleosporomycetidae</taxon>
        <taxon>Pleosporales</taxon>
        <taxon>Pleosporineae</taxon>
        <taxon>Didymellaceae</taxon>
        <taxon>Didymella</taxon>
    </lineage>
</organism>
<dbReference type="AlphaFoldDB" id="A0A9W8ZA18"/>
<feature type="transmembrane region" description="Helical" evidence="1">
    <location>
        <begin position="283"/>
        <end position="303"/>
    </location>
</feature>
<proteinExistence type="predicted"/>
<evidence type="ECO:0000313" key="2">
    <source>
        <dbReference type="EMBL" id="KAJ4402826.1"/>
    </source>
</evidence>
<feature type="transmembrane region" description="Helical" evidence="1">
    <location>
        <begin position="20"/>
        <end position="39"/>
    </location>
</feature>
<name>A0A9W8ZA18_9PLEO</name>
<evidence type="ECO:0000313" key="3">
    <source>
        <dbReference type="Proteomes" id="UP001140510"/>
    </source>
</evidence>